<comment type="caution">
    <text evidence="4">The sequence shown here is derived from an EMBL/GenBank/DDBJ whole genome shotgun (WGS) entry which is preliminary data.</text>
</comment>
<feature type="domain" description="HTH tetR-type" evidence="3">
    <location>
        <begin position="3"/>
        <end position="63"/>
    </location>
</feature>
<proteinExistence type="predicted"/>
<evidence type="ECO:0000256" key="2">
    <source>
        <dbReference type="PROSITE-ProRule" id="PRU00335"/>
    </source>
</evidence>
<evidence type="ECO:0000313" key="5">
    <source>
        <dbReference type="Proteomes" id="UP000482209"/>
    </source>
</evidence>
<dbReference type="PANTHER" id="PTHR43479">
    <property type="entry name" value="ACREF/ENVCD OPERON REPRESSOR-RELATED"/>
    <property type="match status" value="1"/>
</dbReference>
<keyword evidence="1 2" id="KW-0238">DNA-binding</keyword>
<keyword evidence="5" id="KW-1185">Reference proteome</keyword>
<dbReference type="AlphaFoldDB" id="A0A6L5XWZ6"/>
<dbReference type="Gene3D" id="1.10.357.10">
    <property type="entry name" value="Tetracycline Repressor, domain 2"/>
    <property type="match status" value="1"/>
</dbReference>
<dbReference type="InterPro" id="IPR050624">
    <property type="entry name" value="HTH-type_Tx_Regulator"/>
</dbReference>
<dbReference type="EMBL" id="VUMT01000005">
    <property type="protein sequence ID" value="MSS63139.1"/>
    <property type="molecule type" value="Genomic_DNA"/>
</dbReference>
<dbReference type="GO" id="GO:0003677">
    <property type="term" value="F:DNA binding"/>
    <property type="evidence" value="ECO:0007669"/>
    <property type="project" value="UniProtKB-UniRule"/>
</dbReference>
<dbReference type="SUPFAM" id="SSF46689">
    <property type="entry name" value="Homeodomain-like"/>
    <property type="match status" value="1"/>
</dbReference>
<dbReference type="InterPro" id="IPR001647">
    <property type="entry name" value="HTH_TetR"/>
</dbReference>
<dbReference type="PROSITE" id="PS50977">
    <property type="entry name" value="HTH_TETR_2"/>
    <property type="match status" value="1"/>
</dbReference>
<reference evidence="4 5" key="1">
    <citation type="submission" date="2019-08" db="EMBL/GenBank/DDBJ databases">
        <title>In-depth cultivation of the pig gut microbiome towards novel bacterial diversity and tailored functional studies.</title>
        <authorList>
            <person name="Wylensek D."/>
            <person name="Hitch T.C.A."/>
            <person name="Clavel T."/>
        </authorList>
    </citation>
    <scope>NUCLEOTIDE SEQUENCE [LARGE SCALE GENOMIC DNA]</scope>
    <source>
        <strain evidence="4 5">WCA-693-APC-MOT-I</strain>
    </source>
</reference>
<protein>
    <submittedName>
        <fullName evidence="4">TetR family transcriptional regulator</fullName>
    </submittedName>
</protein>
<evidence type="ECO:0000259" key="3">
    <source>
        <dbReference type="PROSITE" id="PS50977"/>
    </source>
</evidence>
<dbReference type="InterPro" id="IPR039532">
    <property type="entry name" value="TetR_C_Firmicutes"/>
</dbReference>
<dbReference type="PANTHER" id="PTHR43479:SF7">
    <property type="entry name" value="TETR-FAMILY TRANSCRIPTIONAL REGULATOR"/>
    <property type="match status" value="1"/>
</dbReference>
<dbReference type="Pfam" id="PF14278">
    <property type="entry name" value="TetR_C_8"/>
    <property type="match status" value="1"/>
</dbReference>
<dbReference type="Pfam" id="PF00440">
    <property type="entry name" value="TetR_N"/>
    <property type="match status" value="1"/>
</dbReference>
<organism evidence="4 5">
    <name type="scientific">Velocimicrobium porci</name>
    <dbReference type="NCBI Taxonomy" id="2606634"/>
    <lineage>
        <taxon>Bacteria</taxon>
        <taxon>Bacillati</taxon>
        <taxon>Bacillota</taxon>
        <taxon>Clostridia</taxon>
        <taxon>Lachnospirales</taxon>
        <taxon>Lachnospiraceae</taxon>
        <taxon>Velocimicrobium</taxon>
    </lineage>
</organism>
<evidence type="ECO:0000256" key="1">
    <source>
        <dbReference type="ARBA" id="ARBA00023125"/>
    </source>
</evidence>
<sequence>MGKTTKDALGESLKRLLLHTTLDKITVKDIVEECGVNRQTFYYHFQDIFDLLSWVFIQEANKTLQENRTCNTWKVGFLQTLCYIKEHKKLVLNVYRSVSRETLERYLYYATYGLLKHVIEEEAEGMCVAEKDKKFIADFYKYAFVGLVLEWIRLGLKEEPEEIVIQLGTLIEGNLKKDLQKFNQKRPVIQRKDLV</sequence>
<feature type="DNA-binding region" description="H-T-H motif" evidence="2">
    <location>
        <begin position="26"/>
        <end position="45"/>
    </location>
</feature>
<dbReference type="InterPro" id="IPR009057">
    <property type="entry name" value="Homeodomain-like_sf"/>
</dbReference>
<gene>
    <name evidence="4" type="ORF">FYJ58_04505</name>
</gene>
<accession>A0A6L5XWZ6</accession>
<dbReference type="RefSeq" id="WP_154517888.1">
    <property type="nucleotide sequence ID" value="NZ_VUMT01000005.1"/>
</dbReference>
<evidence type="ECO:0000313" key="4">
    <source>
        <dbReference type="EMBL" id="MSS63139.1"/>
    </source>
</evidence>
<name>A0A6L5XWZ6_9FIRM</name>
<dbReference type="Proteomes" id="UP000482209">
    <property type="component" value="Unassembled WGS sequence"/>
</dbReference>